<reference evidence="2 3" key="1">
    <citation type="submission" date="2012-10" db="EMBL/GenBank/DDBJ databases">
        <authorList>
            <person name="Strain E.A."/>
            <person name="Brown E."/>
            <person name="Allard M.W."/>
            <person name="Gonzalez-Escalona N."/>
            <person name="Timme R."/>
        </authorList>
    </citation>
    <scope>NUCLEOTIDE SEQUENCE [LARGE SCALE GENOMIC DNA]</scope>
    <source>
        <strain evidence="2 3">CFSAN001627</strain>
    </source>
</reference>
<accession>M1ZUW9</accession>
<name>M1ZUW9_CLOBO</name>
<dbReference type="Gene3D" id="3.30.420.40">
    <property type="match status" value="2"/>
</dbReference>
<comment type="caution">
    <text evidence="2">The sequence shown here is derived from an EMBL/GenBank/DDBJ whole genome shotgun (WGS) entry which is preliminary data.</text>
</comment>
<dbReference type="InterPro" id="IPR000600">
    <property type="entry name" value="ROK"/>
</dbReference>
<evidence type="ECO:0000313" key="3">
    <source>
        <dbReference type="Proteomes" id="UP000011944"/>
    </source>
</evidence>
<dbReference type="AlphaFoldDB" id="M1ZUW9"/>
<proteinExistence type="inferred from homology"/>
<dbReference type="InterPro" id="IPR043129">
    <property type="entry name" value="ATPase_NBD"/>
</dbReference>
<organism evidence="2 3">
    <name type="scientific">Clostridium botulinum CFSAN001627</name>
    <dbReference type="NCBI Taxonomy" id="1232189"/>
    <lineage>
        <taxon>Bacteria</taxon>
        <taxon>Bacillati</taxon>
        <taxon>Bacillota</taxon>
        <taxon>Clostridia</taxon>
        <taxon>Eubacteriales</taxon>
        <taxon>Clostridiaceae</taxon>
        <taxon>Clostridium</taxon>
    </lineage>
</organism>
<evidence type="ECO:0000256" key="1">
    <source>
        <dbReference type="ARBA" id="ARBA00006479"/>
    </source>
</evidence>
<dbReference type="SUPFAM" id="SSF53067">
    <property type="entry name" value="Actin-like ATPase domain"/>
    <property type="match status" value="1"/>
</dbReference>
<dbReference type="Pfam" id="PF00480">
    <property type="entry name" value="ROK"/>
    <property type="match status" value="1"/>
</dbReference>
<sequence>MNFLGIDIGGTFIKYAIINNENLIIKKWKKETKKFNTSEKFYDYICDDLDVLNIKGVGVSSPGIISEESCVLSQAADNVRVMYQSYINKEISKRIGRPVTSINDGKAAGYCELKMGNGVNSKSSAYLIIGTGIGGCICNENSIIEGINNIAGEFSHLPIITKDGIKGMSSFISMTALINMYNELANENRKVKYGVEVCNRYIDDEELSKKVINKWCENIAIAIYEIIIFYNPEIICIGGGISEEEWFINKVKYKFYNEIRIKFKKLITTRIDRCKFNNDANLIGAVLYFKSKLNNKYIHNNV</sequence>
<evidence type="ECO:0000313" key="2">
    <source>
        <dbReference type="EMBL" id="EKN40483.1"/>
    </source>
</evidence>
<gene>
    <name evidence="2" type="ORF">CFSAN001627_19303</name>
</gene>
<dbReference type="GO" id="GO:0016301">
    <property type="term" value="F:kinase activity"/>
    <property type="evidence" value="ECO:0007669"/>
    <property type="project" value="UniProtKB-KW"/>
</dbReference>
<protein>
    <submittedName>
        <fullName evidence="2">Sugar kinase</fullName>
    </submittedName>
</protein>
<keyword evidence="2" id="KW-0808">Transferase</keyword>
<dbReference type="PATRIC" id="fig|1232189.3.peg.3029"/>
<dbReference type="PANTHER" id="PTHR18964">
    <property type="entry name" value="ROK (REPRESSOR, ORF, KINASE) FAMILY"/>
    <property type="match status" value="1"/>
</dbReference>
<reference evidence="2 3" key="2">
    <citation type="submission" date="2013-03" db="EMBL/GenBank/DDBJ databases">
        <title>Diversity in Clostridium botulinum.</title>
        <authorList>
            <person name="Timme R.E."/>
            <person name="Allard M."/>
            <person name="Luo Y."/>
            <person name="Strain E."/>
            <person name="Gonzalez-Escalona N."/>
            <person name="Brown E."/>
        </authorList>
    </citation>
    <scope>NUCLEOTIDE SEQUENCE [LARGE SCALE GENOMIC DNA]</scope>
    <source>
        <strain evidence="2 3">CFSAN001627</strain>
    </source>
</reference>
<dbReference type="PANTHER" id="PTHR18964:SF149">
    <property type="entry name" value="BIFUNCTIONAL UDP-N-ACETYLGLUCOSAMINE 2-EPIMERASE_N-ACETYLMANNOSAMINE KINASE"/>
    <property type="match status" value="1"/>
</dbReference>
<dbReference type="Proteomes" id="UP000011944">
    <property type="component" value="Unassembled WGS sequence"/>
</dbReference>
<comment type="similarity">
    <text evidence="1">Belongs to the ROK (NagC/XylR) family.</text>
</comment>
<dbReference type="EMBL" id="AMXI01001188">
    <property type="protein sequence ID" value="EKN40483.1"/>
    <property type="molecule type" value="Genomic_DNA"/>
</dbReference>
<keyword evidence="2" id="KW-0418">Kinase</keyword>